<gene>
    <name evidence="4" type="ORF">FJU11_00325</name>
</gene>
<reference evidence="4 5" key="1">
    <citation type="submission" date="2019-06" db="EMBL/GenBank/DDBJ databases">
        <authorList>
            <person name="Li M."/>
        </authorList>
    </citation>
    <scope>NUCLEOTIDE SEQUENCE [LARGE SCALE GENOMIC DNA]</scope>
    <source>
        <strain evidence="4 5">BGMRC6574</strain>
    </source>
</reference>
<dbReference type="AlphaFoldDB" id="A0A506UHC6"/>
<proteinExistence type="predicted"/>
<dbReference type="InterPro" id="IPR027385">
    <property type="entry name" value="Beta-barrel_OMP"/>
</dbReference>
<protein>
    <submittedName>
        <fullName evidence="4">Porin family protein</fullName>
    </submittedName>
</protein>
<dbReference type="SUPFAM" id="SSF56925">
    <property type="entry name" value="OMPA-like"/>
    <property type="match status" value="1"/>
</dbReference>
<accession>A0A506UHC6</accession>
<evidence type="ECO:0000313" key="5">
    <source>
        <dbReference type="Proteomes" id="UP000320314"/>
    </source>
</evidence>
<feature type="signal peptide" evidence="2">
    <location>
        <begin position="1"/>
        <end position="27"/>
    </location>
</feature>
<feature type="domain" description="Outer membrane protein beta-barrel" evidence="3">
    <location>
        <begin position="15"/>
        <end position="206"/>
    </location>
</feature>
<organism evidence="4 5">
    <name type="scientific">Pararhizobium mangrovi</name>
    <dbReference type="NCBI Taxonomy" id="2590452"/>
    <lineage>
        <taxon>Bacteria</taxon>
        <taxon>Pseudomonadati</taxon>
        <taxon>Pseudomonadota</taxon>
        <taxon>Alphaproteobacteria</taxon>
        <taxon>Hyphomicrobiales</taxon>
        <taxon>Rhizobiaceae</taxon>
        <taxon>Rhizobium/Agrobacterium group</taxon>
        <taxon>Pararhizobium</taxon>
    </lineage>
</organism>
<dbReference type="Pfam" id="PF13505">
    <property type="entry name" value="OMP_b-brl"/>
    <property type="match status" value="1"/>
</dbReference>
<sequence length="217" mass="23705">MSSMPNRIKALLLAAAGCAALAAPAAAADLDSVLLEAPELPETRPVEVGTGWYLRGDVGYSLDTNNVDSDWGGTAGFGYHFNDYLRSDLTVEYNQGSSSDAIDQDFNSWGFLLNGYVDLGTYMGVTPYVGGGVGTVNVHWKGVDEPDDIETRDDDWRFAYQLSAGLAYAVTDNLKLTVGYRYLNVDGGERYQIGDEKYDDDGYTKSEIRGGLLYDIW</sequence>
<evidence type="ECO:0000259" key="3">
    <source>
        <dbReference type="Pfam" id="PF13505"/>
    </source>
</evidence>
<feature type="chain" id="PRO_5021431494" evidence="2">
    <location>
        <begin position="28"/>
        <end position="217"/>
    </location>
</feature>
<keyword evidence="5" id="KW-1185">Reference proteome</keyword>
<evidence type="ECO:0000256" key="2">
    <source>
        <dbReference type="SAM" id="SignalP"/>
    </source>
</evidence>
<dbReference type="Proteomes" id="UP000320314">
    <property type="component" value="Unassembled WGS sequence"/>
</dbReference>
<dbReference type="Gene3D" id="2.40.160.20">
    <property type="match status" value="1"/>
</dbReference>
<keyword evidence="1 2" id="KW-0732">Signal</keyword>
<comment type="caution">
    <text evidence="4">The sequence shown here is derived from an EMBL/GenBank/DDBJ whole genome shotgun (WGS) entry which is preliminary data.</text>
</comment>
<dbReference type="InterPro" id="IPR011250">
    <property type="entry name" value="OMP/PagP_B-barrel"/>
</dbReference>
<dbReference type="EMBL" id="VHLH01000001">
    <property type="protein sequence ID" value="TPW32709.1"/>
    <property type="molecule type" value="Genomic_DNA"/>
</dbReference>
<dbReference type="OrthoDB" id="5643626at2"/>
<evidence type="ECO:0000313" key="4">
    <source>
        <dbReference type="EMBL" id="TPW32709.1"/>
    </source>
</evidence>
<evidence type="ECO:0000256" key="1">
    <source>
        <dbReference type="ARBA" id="ARBA00022729"/>
    </source>
</evidence>
<name>A0A506UHC6_9HYPH</name>